<gene>
    <name evidence="10" type="ORF">G2W53_003169</name>
</gene>
<feature type="domain" description="RRM" evidence="8">
    <location>
        <begin position="355"/>
        <end position="446"/>
    </location>
</feature>
<dbReference type="SUPFAM" id="SSF46785">
    <property type="entry name" value="Winged helix' DNA-binding domain"/>
    <property type="match status" value="1"/>
</dbReference>
<feature type="compositionally biased region" description="Polar residues" evidence="7">
    <location>
        <begin position="529"/>
        <end position="539"/>
    </location>
</feature>
<keyword evidence="2 6" id="KW-0694">RNA-binding</keyword>
<comment type="subcellular location">
    <subcellularLocation>
        <location evidence="1">Nucleus</location>
    </subcellularLocation>
</comment>
<dbReference type="AlphaFoldDB" id="A0A835CGP6"/>
<evidence type="ECO:0000256" key="4">
    <source>
        <dbReference type="ARBA" id="ARBA00023163"/>
    </source>
</evidence>
<keyword evidence="5" id="KW-0539">Nucleus</keyword>
<evidence type="ECO:0000256" key="7">
    <source>
        <dbReference type="SAM" id="MobiDB-lite"/>
    </source>
</evidence>
<dbReference type="InterPro" id="IPR012677">
    <property type="entry name" value="Nucleotide-bd_a/b_plait_sf"/>
</dbReference>
<feature type="domain" description="HTH La-type RNA-binding" evidence="9">
    <location>
        <begin position="256"/>
        <end position="348"/>
    </location>
</feature>
<dbReference type="GO" id="GO:1990904">
    <property type="term" value="C:ribonucleoprotein complex"/>
    <property type="evidence" value="ECO:0007669"/>
    <property type="project" value="InterPro"/>
</dbReference>
<evidence type="ECO:0000256" key="2">
    <source>
        <dbReference type="ARBA" id="ARBA00022884"/>
    </source>
</evidence>
<dbReference type="GO" id="GO:0005634">
    <property type="term" value="C:nucleus"/>
    <property type="evidence" value="ECO:0007669"/>
    <property type="project" value="UniProtKB-SubCell"/>
</dbReference>
<dbReference type="CDD" id="cd12288">
    <property type="entry name" value="RRM_La_like_plant"/>
    <property type="match status" value="1"/>
</dbReference>
<dbReference type="InterPro" id="IPR035979">
    <property type="entry name" value="RBD_domain_sf"/>
</dbReference>
<dbReference type="InterPro" id="IPR036388">
    <property type="entry name" value="WH-like_DNA-bd_sf"/>
</dbReference>
<keyword evidence="3" id="KW-0805">Transcription regulation</keyword>
<evidence type="ECO:0000259" key="9">
    <source>
        <dbReference type="PROSITE" id="PS50961"/>
    </source>
</evidence>
<dbReference type="Pfam" id="PF05383">
    <property type="entry name" value="La"/>
    <property type="match status" value="1"/>
</dbReference>
<evidence type="ECO:0000256" key="3">
    <source>
        <dbReference type="ARBA" id="ARBA00023015"/>
    </source>
</evidence>
<feature type="region of interest" description="Disordered" evidence="7">
    <location>
        <begin position="462"/>
        <end position="568"/>
    </location>
</feature>
<dbReference type="EMBL" id="JAAIUW010000002">
    <property type="protein sequence ID" value="KAF7840871.1"/>
    <property type="molecule type" value="Genomic_DNA"/>
</dbReference>
<dbReference type="Gene3D" id="3.30.70.330">
    <property type="match status" value="1"/>
</dbReference>
<keyword evidence="11" id="KW-1185">Reference proteome</keyword>
<dbReference type="PANTHER" id="PTHR22792">
    <property type="entry name" value="LUPUS LA PROTEIN-RELATED"/>
    <property type="match status" value="1"/>
</dbReference>
<evidence type="ECO:0000313" key="10">
    <source>
        <dbReference type="EMBL" id="KAF7840871.1"/>
    </source>
</evidence>
<dbReference type="SUPFAM" id="SSF54928">
    <property type="entry name" value="RNA-binding domain, RBD"/>
    <property type="match status" value="1"/>
</dbReference>
<dbReference type="InterPro" id="IPR002344">
    <property type="entry name" value="Lupus_La"/>
</dbReference>
<name>A0A835CGP6_9FABA</name>
<accession>A0A835CGP6</accession>
<evidence type="ECO:0000259" key="8">
    <source>
        <dbReference type="PROSITE" id="PS50102"/>
    </source>
</evidence>
<dbReference type="OrthoDB" id="435402at2759"/>
<dbReference type="PROSITE" id="PS50961">
    <property type="entry name" value="HTH_LA"/>
    <property type="match status" value="1"/>
</dbReference>
<dbReference type="InterPro" id="IPR034878">
    <property type="entry name" value="La-rel_plant_RRM"/>
</dbReference>
<evidence type="ECO:0000256" key="1">
    <source>
        <dbReference type="ARBA" id="ARBA00004123"/>
    </source>
</evidence>
<evidence type="ECO:0000313" key="11">
    <source>
        <dbReference type="Proteomes" id="UP000634136"/>
    </source>
</evidence>
<comment type="caution">
    <text evidence="10">The sequence shown here is derived from an EMBL/GenBank/DDBJ whole genome shotgun (WGS) entry which is preliminary data.</text>
</comment>
<dbReference type="PROSITE" id="PS50102">
    <property type="entry name" value="RRM"/>
    <property type="match status" value="1"/>
</dbReference>
<keyword evidence="4" id="KW-0804">Transcription</keyword>
<dbReference type="Gene3D" id="1.10.10.10">
    <property type="entry name" value="Winged helix-like DNA-binding domain superfamily/Winged helix DNA-binding domain"/>
    <property type="match status" value="1"/>
</dbReference>
<dbReference type="GO" id="GO:0006396">
    <property type="term" value="P:RNA processing"/>
    <property type="evidence" value="ECO:0007669"/>
    <property type="project" value="InterPro"/>
</dbReference>
<dbReference type="PRINTS" id="PR00302">
    <property type="entry name" value="LUPUSLA"/>
</dbReference>
<dbReference type="GO" id="GO:0003723">
    <property type="term" value="F:RNA binding"/>
    <property type="evidence" value="ECO:0007669"/>
    <property type="project" value="UniProtKB-UniRule"/>
</dbReference>
<proteinExistence type="predicted"/>
<dbReference type="PANTHER" id="PTHR22792:SF62">
    <property type="entry name" value="LA-RELATED PROTEIN 7"/>
    <property type="match status" value="1"/>
</dbReference>
<sequence length="568" mass="63617">MERAGSWSYLARRRSLSISSSRRSQNYNAHNDNSENDIAFQKLEILGIELFNLFRDGLAAPKSITEHPKLPFSNSNYSVMPLPPHTLSPPSQESNQEHGEALLPQFLDYASCLVHLAVFGILGNKRKTRDSLEVQDTVFIILFSRRRREGEKAISSQVLFITKKEMAEAEELKEKGESKSMEERAFKFNIEAPEFVPRSHTQMPISGYFYPCFQFLGGAGDSDWYYSVDDQEIATPMPTTTCSVPSTEVMPNCSKNVLTQDLQQKIVKQVEYQFSDMSLLANESFQKQINRDPEGYVPISIIASSKKIKSLISNNTHLLTQALSSSSKLSLSADNKKVKRKHPFTEKEKEELQSRTVVAENLPEDHSFQNLQKIFSVVGSLKTLRICYPHDLSTSPRLKGDIFISNKLHALVEYKTTDLAEKAVEKLNDERNWRKGMRVRMLIRRTPRSVLKGRKSEFDGFLDDDEISDADSTGDSPHPICSDVNSSGDENPNAYKKGGWGRGLSSKGRGCSQSYMGRGLLASPHHPSSFVQSEASPRQSPKGPRMPDGTRGFAIGRGKPVNPPAIAS</sequence>
<evidence type="ECO:0000256" key="6">
    <source>
        <dbReference type="PROSITE-ProRule" id="PRU00332"/>
    </source>
</evidence>
<dbReference type="InterPro" id="IPR045180">
    <property type="entry name" value="La_dom_prot"/>
</dbReference>
<dbReference type="SMART" id="SM00715">
    <property type="entry name" value="LA"/>
    <property type="match status" value="1"/>
</dbReference>
<evidence type="ECO:0000256" key="5">
    <source>
        <dbReference type="ARBA" id="ARBA00023242"/>
    </source>
</evidence>
<dbReference type="InterPro" id="IPR000504">
    <property type="entry name" value="RRM_dom"/>
</dbReference>
<dbReference type="InterPro" id="IPR006630">
    <property type="entry name" value="La_HTH"/>
</dbReference>
<organism evidence="10 11">
    <name type="scientific">Senna tora</name>
    <dbReference type="NCBI Taxonomy" id="362788"/>
    <lineage>
        <taxon>Eukaryota</taxon>
        <taxon>Viridiplantae</taxon>
        <taxon>Streptophyta</taxon>
        <taxon>Embryophyta</taxon>
        <taxon>Tracheophyta</taxon>
        <taxon>Spermatophyta</taxon>
        <taxon>Magnoliopsida</taxon>
        <taxon>eudicotyledons</taxon>
        <taxon>Gunneridae</taxon>
        <taxon>Pentapetalae</taxon>
        <taxon>rosids</taxon>
        <taxon>fabids</taxon>
        <taxon>Fabales</taxon>
        <taxon>Fabaceae</taxon>
        <taxon>Caesalpinioideae</taxon>
        <taxon>Cassia clade</taxon>
        <taxon>Senna</taxon>
    </lineage>
</organism>
<dbReference type="Proteomes" id="UP000634136">
    <property type="component" value="Unassembled WGS sequence"/>
</dbReference>
<reference evidence="10" key="1">
    <citation type="submission" date="2020-09" db="EMBL/GenBank/DDBJ databases">
        <title>Genome-Enabled Discovery of Anthraquinone Biosynthesis in Senna tora.</title>
        <authorList>
            <person name="Kang S.-H."/>
            <person name="Pandey R.P."/>
            <person name="Lee C.-M."/>
            <person name="Sim J.-S."/>
            <person name="Jeong J.-T."/>
            <person name="Choi B.-S."/>
            <person name="Jung M."/>
            <person name="Ginzburg D."/>
            <person name="Zhao K."/>
            <person name="Won S.Y."/>
            <person name="Oh T.-J."/>
            <person name="Yu Y."/>
            <person name="Kim N.-H."/>
            <person name="Lee O.R."/>
            <person name="Lee T.-H."/>
            <person name="Bashyal P."/>
            <person name="Kim T.-S."/>
            <person name="Lee W.-H."/>
            <person name="Kawkins C."/>
            <person name="Kim C.-K."/>
            <person name="Kim J.S."/>
            <person name="Ahn B.O."/>
            <person name="Rhee S.Y."/>
            <person name="Sohng J.K."/>
        </authorList>
    </citation>
    <scope>NUCLEOTIDE SEQUENCE</scope>
    <source>
        <tissue evidence="10">Leaf</tissue>
    </source>
</reference>
<protein>
    <submittedName>
        <fullName evidence="10">La-related protein 6C</fullName>
    </submittedName>
</protein>
<dbReference type="InterPro" id="IPR036390">
    <property type="entry name" value="WH_DNA-bd_sf"/>
</dbReference>